<protein>
    <submittedName>
        <fullName evidence="1">Uncharacterized protein</fullName>
    </submittedName>
</protein>
<accession>A0AAF0QLZ4</accession>
<feature type="non-terminal residue" evidence="1">
    <location>
        <position position="75"/>
    </location>
</feature>
<evidence type="ECO:0000313" key="1">
    <source>
        <dbReference type="EMBL" id="WMV24798.1"/>
    </source>
</evidence>
<evidence type="ECO:0000313" key="2">
    <source>
        <dbReference type="Proteomes" id="UP001234989"/>
    </source>
</evidence>
<sequence length="75" mass="8737">VATKVKLSFSKQICNNPIYRCPSLFLGIIFHYPKTGCYKTPFQLKNLRSQWFLRSNSFQVGLFLSLSKDLLAKEY</sequence>
<proteinExistence type="predicted"/>
<organism evidence="1 2">
    <name type="scientific">Solanum verrucosum</name>
    <dbReference type="NCBI Taxonomy" id="315347"/>
    <lineage>
        <taxon>Eukaryota</taxon>
        <taxon>Viridiplantae</taxon>
        <taxon>Streptophyta</taxon>
        <taxon>Embryophyta</taxon>
        <taxon>Tracheophyta</taxon>
        <taxon>Spermatophyta</taxon>
        <taxon>Magnoliopsida</taxon>
        <taxon>eudicotyledons</taxon>
        <taxon>Gunneridae</taxon>
        <taxon>Pentapetalae</taxon>
        <taxon>asterids</taxon>
        <taxon>lamiids</taxon>
        <taxon>Solanales</taxon>
        <taxon>Solanaceae</taxon>
        <taxon>Solanoideae</taxon>
        <taxon>Solaneae</taxon>
        <taxon>Solanum</taxon>
    </lineage>
</organism>
<dbReference type="Proteomes" id="UP001234989">
    <property type="component" value="Chromosome 4"/>
</dbReference>
<dbReference type="AlphaFoldDB" id="A0AAF0QLZ4"/>
<keyword evidence="2" id="KW-1185">Reference proteome</keyword>
<feature type="non-terminal residue" evidence="1">
    <location>
        <position position="1"/>
    </location>
</feature>
<gene>
    <name evidence="1" type="ORF">MTR67_018183</name>
</gene>
<dbReference type="EMBL" id="CP133615">
    <property type="protein sequence ID" value="WMV24798.1"/>
    <property type="molecule type" value="Genomic_DNA"/>
</dbReference>
<name>A0AAF0QLZ4_SOLVR</name>
<reference evidence="1" key="1">
    <citation type="submission" date="2023-08" db="EMBL/GenBank/DDBJ databases">
        <title>A de novo genome assembly of Solanum verrucosum Schlechtendal, a Mexican diploid species geographically isolated from the other diploid A-genome species in potato relatives.</title>
        <authorList>
            <person name="Hosaka K."/>
        </authorList>
    </citation>
    <scope>NUCLEOTIDE SEQUENCE</scope>
    <source>
        <tissue evidence="1">Young leaves</tissue>
    </source>
</reference>